<dbReference type="eggNOG" id="ENOG5030RSS">
    <property type="taxonomic scope" value="Bacteria"/>
</dbReference>
<protein>
    <submittedName>
        <fullName evidence="1">Uncharacterized protein</fullName>
    </submittedName>
</protein>
<dbReference type="RefSeq" id="WP_081873480.1">
    <property type="nucleotide sequence ID" value="NZ_JFHR01000084.1"/>
</dbReference>
<dbReference type="EMBL" id="JFHR01000084">
    <property type="protein sequence ID" value="KEQ51458.1"/>
    <property type="molecule type" value="Genomic_DNA"/>
</dbReference>
<dbReference type="InterPro" id="IPR025683">
    <property type="entry name" value="Protein_beta"/>
</dbReference>
<dbReference type="AlphaFoldDB" id="A0A081R8D5"/>
<dbReference type="OrthoDB" id="1492299at2"/>
<evidence type="ECO:0000313" key="2">
    <source>
        <dbReference type="Proteomes" id="UP000028411"/>
    </source>
</evidence>
<name>A0A081R8D5_SPHCR</name>
<accession>A0A081R8D5</accession>
<reference evidence="1 2" key="1">
    <citation type="submission" date="2014-02" db="EMBL/GenBank/DDBJ databases">
        <title>Whole genome sequence of Sphingobium chlorophenolicum NBRC 16172.</title>
        <authorList>
            <person name="Gan H.M."/>
            <person name="Gan H.Y."/>
            <person name="Chew T.H."/>
            <person name="Savka M.A."/>
        </authorList>
    </citation>
    <scope>NUCLEOTIDE SEQUENCE [LARGE SCALE GENOMIC DNA]</scope>
    <source>
        <strain evidence="1 2">NBRC 16172</strain>
    </source>
</reference>
<proteinExistence type="predicted"/>
<dbReference type="Pfam" id="PF14350">
    <property type="entry name" value="Beta_protein"/>
    <property type="match status" value="1"/>
</dbReference>
<comment type="caution">
    <text evidence="1">The sequence shown here is derived from an EMBL/GenBank/DDBJ whole genome shotgun (WGS) entry which is preliminary data.</text>
</comment>
<gene>
    <name evidence="1" type="ORF">BV95_04278</name>
</gene>
<organism evidence="1 2">
    <name type="scientific">Sphingobium chlorophenolicum</name>
    <dbReference type="NCBI Taxonomy" id="46429"/>
    <lineage>
        <taxon>Bacteria</taxon>
        <taxon>Pseudomonadati</taxon>
        <taxon>Pseudomonadota</taxon>
        <taxon>Alphaproteobacteria</taxon>
        <taxon>Sphingomonadales</taxon>
        <taxon>Sphingomonadaceae</taxon>
        <taxon>Sphingobium</taxon>
    </lineage>
</organism>
<evidence type="ECO:0000313" key="1">
    <source>
        <dbReference type="EMBL" id="KEQ51458.1"/>
    </source>
</evidence>
<dbReference type="Proteomes" id="UP000028411">
    <property type="component" value="Unassembled WGS sequence"/>
</dbReference>
<sequence>MTQADAAGLPPLTFAPPTVHRYIPMLKTKSGETTALENLSNNARARIMPLFHICEEVKPRFIPSLSAAWAGRLTAVDGSFNYGRTNSPNIMNRLVAGMRSSGIPTMPCWGPSDMVAYQYVARSLVDGNGAVVKVRLDEIDGIASWLVLQNLPPAMVDLIIDLKHMDAYDVGSLPGIVVAVCLQQAPTLGMFRSVTLAAAAAPKDHGALYRGVNLVPRFDWSLWNNVRPNVPFRLDYGDYLTGHPDLTEPPGVAMASATVSARYTLDNAWMIIKGWQTSGPNGLPMRQQYHSHATIIANDPGFSGVPNVWADGQIGQAASGAQGMASRAKWSGFAANRHMSLVADRLP</sequence>